<protein>
    <submittedName>
        <fullName evidence="3">DUF559 domain-containing protein</fullName>
    </submittedName>
</protein>
<feature type="domain" description="DUF559" evidence="2">
    <location>
        <begin position="230"/>
        <end position="303"/>
    </location>
</feature>
<feature type="region of interest" description="Disordered" evidence="1">
    <location>
        <begin position="306"/>
        <end position="336"/>
    </location>
</feature>
<keyword evidence="4" id="KW-1185">Reference proteome</keyword>
<dbReference type="InterPro" id="IPR007569">
    <property type="entry name" value="DUF559"/>
</dbReference>
<organism evidence="3 4">
    <name type="scientific">Nocardioides oceani</name>
    <dbReference type="NCBI Taxonomy" id="3058369"/>
    <lineage>
        <taxon>Bacteria</taxon>
        <taxon>Bacillati</taxon>
        <taxon>Actinomycetota</taxon>
        <taxon>Actinomycetes</taxon>
        <taxon>Propionibacteriales</taxon>
        <taxon>Nocardioidaceae</taxon>
        <taxon>Nocardioides</taxon>
    </lineage>
</organism>
<dbReference type="Pfam" id="PF04480">
    <property type="entry name" value="DUF559"/>
    <property type="match status" value="1"/>
</dbReference>
<evidence type="ECO:0000259" key="2">
    <source>
        <dbReference type="Pfam" id="PF04480"/>
    </source>
</evidence>
<evidence type="ECO:0000313" key="3">
    <source>
        <dbReference type="EMBL" id="MDN4173651.1"/>
    </source>
</evidence>
<comment type="caution">
    <text evidence="3">The sequence shown here is derived from an EMBL/GenBank/DDBJ whole genome shotgun (WGS) entry which is preliminary data.</text>
</comment>
<name>A0ABT8FGG9_9ACTN</name>
<dbReference type="Proteomes" id="UP001168620">
    <property type="component" value="Unassembled WGS sequence"/>
</dbReference>
<proteinExistence type="predicted"/>
<gene>
    <name evidence="3" type="ORF">QWY28_11890</name>
</gene>
<evidence type="ECO:0000313" key="4">
    <source>
        <dbReference type="Proteomes" id="UP001168620"/>
    </source>
</evidence>
<sequence length="336" mass="36835">MPATPPHDLPSLAAARRVAGRQGGVVSRRQLYALGVTRWQVRGQVRAHRWQLLGDQSVCLHNGEVSHVGHQWAAVFHGGPRACLDGASALVAGGLQRYAVDRVRVSVPRGARVRRSPRYDIRQTRRWNAADVVATGVPRTTPSVAAVRAALWAATDRQAAYLLTLTVQQGLATAEQVGVEALRVRRDRRRALVHAVVHELVDGARTLDEAAIVRELVRRGLPAPARQVLRRGRNGRYFLDLSWPAHGLVVEVDGIQHAWADHVVGDAVRHNDLVLAGDRVLRVPALGLRLEPDTFYGQIEQALRGRGDDSAVSPDAERGSDRADVMQREHPLAPFA</sequence>
<dbReference type="RefSeq" id="WP_300952770.1">
    <property type="nucleotide sequence ID" value="NZ_JAUHJQ010000004.1"/>
</dbReference>
<dbReference type="EMBL" id="JAUHJQ010000004">
    <property type="protein sequence ID" value="MDN4173651.1"/>
    <property type="molecule type" value="Genomic_DNA"/>
</dbReference>
<reference evidence="3" key="1">
    <citation type="submission" date="2023-06" db="EMBL/GenBank/DDBJ databases">
        <title>Draft genome sequence of Nocardioides sp. SOB77.</title>
        <authorList>
            <person name="Zhang G."/>
        </authorList>
    </citation>
    <scope>NUCLEOTIDE SEQUENCE</scope>
    <source>
        <strain evidence="3">SOB77</strain>
    </source>
</reference>
<evidence type="ECO:0000256" key="1">
    <source>
        <dbReference type="SAM" id="MobiDB-lite"/>
    </source>
</evidence>
<accession>A0ABT8FGG9</accession>